<evidence type="ECO:0000313" key="7">
    <source>
        <dbReference type="EMBL" id="SFQ68507.1"/>
    </source>
</evidence>
<dbReference type="InterPro" id="IPR036465">
    <property type="entry name" value="vWFA_dom_sf"/>
</dbReference>
<dbReference type="RefSeq" id="WP_090537120.1">
    <property type="nucleotide sequence ID" value="NZ_FOYD01000002.1"/>
</dbReference>
<name>A0A1I6AJ24_9GAMM</name>
<keyword evidence="5" id="KW-0812">Transmembrane</keyword>
<dbReference type="Pfam" id="PF13519">
    <property type="entry name" value="VWA_2"/>
    <property type="match status" value="1"/>
</dbReference>
<feature type="transmembrane region" description="Helical" evidence="5">
    <location>
        <begin position="61"/>
        <end position="82"/>
    </location>
</feature>
<evidence type="ECO:0000259" key="6">
    <source>
        <dbReference type="PROSITE" id="PS50234"/>
    </source>
</evidence>
<dbReference type="InterPro" id="IPR050768">
    <property type="entry name" value="UPF0353/GerABKA_families"/>
</dbReference>
<evidence type="ECO:0000256" key="4">
    <source>
        <dbReference type="SAM" id="MobiDB-lite"/>
    </source>
</evidence>
<feature type="transmembrane region" description="Helical" evidence="5">
    <location>
        <begin position="12"/>
        <end position="28"/>
    </location>
</feature>
<proteinExistence type="predicted"/>
<feature type="compositionally biased region" description="Low complexity" evidence="4">
    <location>
        <begin position="499"/>
        <end position="517"/>
    </location>
</feature>
<feature type="compositionally biased region" description="Gly residues" evidence="4">
    <location>
        <begin position="480"/>
        <end position="498"/>
    </location>
</feature>
<dbReference type="InterPro" id="IPR013105">
    <property type="entry name" value="TPR_2"/>
</dbReference>
<dbReference type="SUPFAM" id="SSF53300">
    <property type="entry name" value="vWA-like"/>
    <property type="match status" value="1"/>
</dbReference>
<evidence type="ECO:0000256" key="3">
    <source>
        <dbReference type="PROSITE-ProRule" id="PRU00339"/>
    </source>
</evidence>
<evidence type="ECO:0000256" key="1">
    <source>
        <dbReference type="ARBA" id="ARBA00022737"/>
    </source>
</evidence>
<feature type="compositionally biased region" description="Polar residues" evidence="4">
    <location>
        <begin position="518"/>
        <end position="530"/>
    </location>
</feature>
<dbReference type="STRING" id="1002526.SAMN05216578_102122"/>
<dbReference type="AlphaFoldDB" id="A0A1I6AJ24"/>
<dbReference type="PROSITE" id="PS50005">
    <property type="entry name" value="TPR"/>
    <property type="match status" value="1"/>
</dbReference>
<feature type="domain" description="VWFA" evidence="6">
    <location>
        <begin position="95"/>
        <end position="301"/>
    </location>
</feature>
<dbReference type="EMBL" id="FOYD01000002">
    <property type="protein sequence ID" value="SFQ68507.1"/>
    <property type="molecule type" value="Genomic_DNA"/>
</dbReference>
<organism evidence="7 8">
    <name type="scientific">Halopseudomonas formosensis</name>
    <dbReference type="NCBI Taxonomy" id="1002526"/>
    <lineage>
        <taxon>Bacteria</taxon>
        <taxon>Pseudomonadati</taxon>
        <taxon>Pseudomonadota</taxon>
        <taxon>Gammaproteobacteria</taxon>
        <taxon>Pseudomonadales</taxon>
        <taxon>Pseudomonadaceae</taxon>
        <taxon>Halopseudomonas</taxon>
    </lineage>
</organism>
<keyword evidence="1" id="KW-0677">Repeat</keyword>
<dbReference type="SMART" id="SM00327">
    <property type="entry name" value="VWA"/>
    <property type="match status" value="1"/>
</dbReference>
<dbReference type="PROSITE" id="PS50293">
    <property type="entry name" value="TPR_REGION"/>
    <property type="match status" value="1"/>
</dbReference>
<dbReference type="SUPFAM" id="SSF48452">
    <property type="entry name" value="TPR-like"/>
    <property type="match status" value="1"/>
</dbReference>
<dbReference type="OrthoDB" id="9807628at2"/>
<evidence type="ECO:0000256" key="5">
    <source>
        <dbReference type="SAM" id="Phobius"/>
    </source>
</evidence>
<accession>A0A1I6AJ24</accession>
<dbReference type="Pfam" id="PF07719">
    <property type="entry name" value="TPR_2"/>
    <property type="match status" value="1"/>
</dbReference>
<reference evidence="7 8" key="1">
    <citation type="submission" date="2016-10" db="EMBL/GenBank/DDBJ databases">
        <authorList>
            <person name="de Groot N.N."/>
        </authorList>
    </citation>
    <scope>NUCLEOTIDE SEQUENCE [LARGE SCALE GENOMIC DNA]</scope>
    <source>
        <strain evidence="7 8">JCM 18415</strain>
    </source>
</reference>
<dbReference type="InterPro" id="IPR011990">
    <property type="entry name" value="TPR-like_helical_dom_sf"/>
</dbReference>
<dbReference type="Proteomes" id="UP000242815">
    <property type="component" value="Unassembled WGS sequence"/>
</dbReference>
<evidence type="ECO:0000313" key="8">
    <source>
        <dbReference type="Proteomes" id="UP000242815"/>
    </source>
</evidence>
<feature type="region of interest" description="Disordered" evidence="4">
    <location>
        <begin position="458"/>
        <end position="568"/>
    </location>
</feature>
<dbReference type="Gene3D" id="1.25.40.10">
    <property type="entry name" value="Tetratricopeptide repeat domain"/>
    <property type="match status" value="1"/>
</dbReference>
<dbReference type="SMART" id="SM00028">
    <property type="entry name" value="TPR"/>
    <property type="match status" value="1"/>
</dbReference>
<keyword evidence="5" id="KW-1133">Transmembrane helix</keyword>
<sequence>MTELLGFTLLRPWWLLALLPAAILLVQLHRHGWQHSDWEQLLPRPLHQWLLRRQAGGSRGLRFAALGLTWTLVIVALAGPAVETGAESRRVDDNALVVVLDLSRNMLANDLPPDRMERARLKIRSLIQDYGDSQLSLIVYAGSAHRVTPLSNDHATLTNLLGALSPDIMPSDGQNLGAALDMALQTIAPLPSKGSQILLVTSGLDNGARDVLAEHARQLGPQLSILGVGTRSGAPVPLSEGGFLRDDQGRILLPRLNSQQLGNLAREHGARYHEITTSDRDLHYLLRPLQSSGTAATGDRVLLVDHGHWLVLLLLPIAALGARRGWLGLLLCALLLPQDALAFSWNDLWQRPDQQAMQLLRDQQPAAAAQRFRDPEWRAWALYQAGEHAAAAEEWATLSHIQPDNPEYLFNRGTALAMAGDYSAALEAYEHALTLDPTHQGARHNRDALEDFLEKLREQQEQQQQGYADEAANGDQSAGQNGGQDSGTGNGTTQGGPGAQEAADGAGDQAPGQDPGATGSSPAVTGSLSTDGEAANGNDPGTEDGEAPASANGSRLPRQTLERQQELEQWLREIPDDPAELLRRKFLYQHLQQQDTTP</sequence>
<gene>
    <name evidence="7" type="ORF">SAMN05216578_102122</name>
</gene>
<dbReference type="Gene3D" id="3.40.50.410">
    <property type="entry name" value="von Willebrand factor, type A domain"/>
    <property type="match status" value="1"/>
</dbReference>
<dbReference type="PANTHER" id="PTHR22550:SF14">
    <property type="entry name" value="VWFA DOMAIN-CONTAINING PROTEIN"/>
    <property type="match status" value="1"/>
</dbReference>
<dbReference type="InterPro" id="IPR019734">
    <property type="entry name" value="TPR_rpt"/>
</dbReference>
<evidence type="ECO:0000256" key="2">
    <source>
        <dbReference type="ARBA" id="ARBA00022803"/>
    </source>
</evidence>
<keyword evidence="5" id="KW-0472">Membrane</keyword>
<feature type="repeat" description="TPR" evidence="3">
    <location>
        <begin position="406"/>
        <end position="439"/>
    </location>
</feature>
<dbReference type="PROSITE" id="PS50234">
    <property type="entry name" value="VWFA"/>
    <property type="match status" value="1"/>
</dbReference>
<dbReference type="InterPro" id="IPR002035">
    <property type="entry name" value="VWF_A"/>
</dbReference>
<protein>
    <submittedName>
        <fullName evidence="7">Ca-activated chloride channel family protein</fullName>
    </submittedName>
</protein>
<dbReference type="PANTHER" id="PTHR22550">
    <property type="entry name" value="SPORE GERMINATION PROTEIN"/>
    <property type="match status" value="1"/>
</dbReference>
<keyword evidence="2 3" id="KW-0802">TPR repeat</keyword>